<proteinExistence type="predicted"/>
<dbReference type="SUPFAM" id="SSF47240">
    <property type="entry name" value="Ferritin-like"/>
    <property type="match status" value="1"/>
</dbReference>
<name>A0A1C6RUD3_9ACTN</name>
<dbReference type="Proteomes" id="UP000198959">
    <property type="component" value="Unassembled WGS sequence"/>
</dbReference>
<dbReference type="Gene3D" id="1.10.620.20">
    <property type="entry name" value="Ribonucleotide Reductase, subunit A"/>
    <property type="match status" value="1"/>
</dbReference>
<dbReference type="EMBL" id="FMHW01000002">
    <property type="protein sequence ID" value="SCL20734.1"/>
    <property type="molecule type" value="Genomic_DNA"/>
</dbReference>
<dbReference type="STRING" id="145854.GA0074692_0965"/>
<organism evidence="1 2">
    <name type="scientific">Micromonospora pallida</name>
    <dbReference type="NCBI Taxonomy" id="145854"/>
    <lineage>
        <taxon>Bacteria</taxon>
        <taxon>Bacillati</taxon>
        <taxon>Actinomycetota</taxon>
        <taxon>Actinomycetes</taxon>
        <taxon>Micromonosporales</taxon>
        <taxon>Micromonosporaceae</taxon>
        <taxon>Micromonospora</taxon>
    </lineage>
</organism>
<accession>A0A1C6RUD3</accession>
<dbReference type="AlphaFoldDB" id="A0A1C6RUD3"/>
<evidence type="ECO:0000313" key="2">
    <source>
        <dbReference type="Proteomes" id="UP000198959"/>
    </source>
</evidence>
<dbReference type="InterPro" id="IPR012348">
    <property type="entry name" value="RNR-like"/>
</dbReference>
<reference evidence="2" key="1">
    <citation type="submission" date="2016-06" db="EMBL/GenBank/DDBJ databases">
        <authorList>
            <person name="Varghese N."/>
            <person name="Submissions Spin"/>
        </authorList>
    </citation>
    <scope>NUCLEOTIDE SEQUENCE [LARGE SCALE GENOMIC DNA]</scope>
    <source>
        <strain evidence="2">DSM 43817</strain>
    </source>
</reference>
<sequence length="319" mass="36264">MEDRSGSLVFESTTTTRFTWDYEAKADKLRALYEKGKAAQWNALTDIDWSAELRYGAPLPETAASAAQLRSPDCPVPPELWNDYRWEYHCWMTSQFLHGEQGALLATSRLVQIVPNIDDKLYAASQVADEARHVEAFSMYLQRLGRSYPINPALRSLLFQVVADNRWDIVYLGMQVIVEGLALAVFRFGQASAFDPVIQQITELVARDEARHVAFGVLALQGSYDELTSAERAERTDFLKEASLLMSRRFQLEEIWERMDLDVAAGIRYARSDPTMVDFRRALFAKIVSIIQKLGLLTPDVRTHLEELSLLRPSAGVRR</sequence>
<evidence type="ECO:0000313" key="1">
    <source>
        <dbReference type="EMBL" id="SCL20734.1"/>
    </source>
</evidence>
<dbReference type="GO" id="GO:0016491">
    <property type="term" value="F:oxidoreductase activity"/>
    <property type="evidence" value="ECO:0007669"/>
    <property type="project" value="InterPro"/>
</dbReference>
<dbReference type="CDD" id="cd00657">
    <property type="entry name" value="Ferritin_like"/>
    <property type="match status" value="1"/>
</dbReference>
<dbReference type="InterPro" id="IPR025859">
    <property type="entry name" value="AurF/CmlI"/>
</dbReference>
<gene>
    <name evidence="1" type="ORF">GA0074692_0965</name>
</gene>
<keyword evidence="2" id="KW-1185">Reference proteome</keyword>
<dbReference type="Pfam" id="PF11583">
    <property type="entry name" value="AurF"/>
    <property type="match status" value="1"/>
</dbReference>
<dbReference type="InterPro" id="IPR009078">
    <property type="entry name" value="Ferritin-like_SF"/>
</dbReference>
<protein>
    <submittedName>
        <fullName evidence="1">p-aminobenzoate N-oxygenase AurF</fullName>
    </submittedName>
</protein>
<dbReference type="RefSeq" id="WP_245730163.1">
    <property type="nucleotide sequence ID" value="NZ_FMHW01000002.1"/>
</dbReference>